<dbReference type="PANTHER" id="PTHR11941:SF171">
    <property type="entry name" value="SD19268P"/>
    <property type="match status" value="1"/>
</dbReference>
<dbReference type="Gene3D" id="3.90.226.10">
    <property type="entry name" value="2-enoyl-CoA Hydratase, Chain A, domain 1"/>
    <property type="match status" value="1"/>
</dbReference>
<dbReference type="CDD" id="cd06558">
    <property type="entry name" value="crotonase-like"/>
    <property type="match status" value="1"/>
</dbReference>
<dbReference type="NCBIfam" id="NF004795">
    <property type="entry name" value="PRK06143.1"/>
    <property type="match status" value="1"/>
</dbReference>
<comment type="caution">
    <text evidence="2">The sequence shown here is derived from an EMBL/GenBank/DDBJ whole genome shotgun (WGS) entry which is preliminary data.</text>
</comment>
<organism evidence="2 3">
    <name type="scientific">Alicycliphilus denitrificans</name>
    <dbReference type="NCBI Taxonomy" id="179636"/>
    <lineage>
        <taxon>Bacteria</taxon>
        <taxon>Pseudomonadati</taxon>
        <taxon>Pseudomonadota</taxon>
        <taxon>Betaproteobacteria</taxon>
        <taxon>Burkholderiales</taxon>
        <taxon>Comamonadaceae</taxon>
        <taxon>Alicycliphilus</taxon>
    </lineage>
</organism>
<dbReference type="InterPro" id="IPR001753">
    <property type="entry name" value="Enoyl-CoA_hydra/iso"/>
</dbReference>
<evidence type="ECO:0000256" key="1">
    <source>
        <dbReference type="ARBA" id="ARBA00005254"/>
    </source>
</evidence>
<dbReference type="SUPFAM" id="SSF52096">
    <property type="entry name" value="ClpP/crotonase"/>
    <property type="match status" value="1"/>
</dbReference>
<gene>
    <name evidence="2" type="ORF">CE154_014100</name>
</gene>
<dbReference type="PANTHER" id="PTHR11941">
    <property type="entry name" value="ENOYL-COA HYDRATASE-RELATED"/>
    <property type="match status" value="1"/>
</dbReference>
<dbReference type="Proteomes" id="UP000216225">
    <property type="component" value="Unassembled WGS sequence"/>
</dbReference>
<proteinExistence type="inferred from homology"/>
<dbReference type="Pfam" id="PF00378">
    <property type="entry name" value="ECH_1"/>
    <property type="match status" value="1"/>
</dbReference>
<evidence type="ECO:0000313" key="2">
    <source>
        <dbReference type="EMBL" id="RKJ97120.1"/>
    </source>
</evidence>
<name>A0A3R7H2A5_9BURK</name>
<dbReference type="InterPro" id="IPR029045">
    <property type="entry name" value="ClpP/crotonase-like_dom_sf"/>
</dbReference>
<dbReference type="EC" id="4.2.1.17" evidence="2"/>
<keyword evidence="2" id="KW-0456">Lyase</keyword>
<dbReference type="EMBL" id="NKDB02000002">
    <property type="protein sequence ID" value="RKJ97120.1"/>
    <property type="molecule type" value="Genomic_DNA"/>
</dbReference>
<dbReference type="GO" id="GO:0006635">
    <property type="term" value="P:fatty acid beta-oxidation"/>
    <property type="evidence" value="ECO:0007669"/>
    <property type="project" value="TreeGrafter"/>
</dbReference>
<reference evidence="2 3" key="1">
    <citation type="submission" date="2018-09" db="EMBL/GenBank/DDBJ databases">
        <title>Genome comparison of Alicycliphilus sp. BQ1, a polyurethanolytic bacterium, with its closest phylogenetic relatives Alicycliphilus denitrificans BC and K601, unable to attack polyurethane.</title>
        <authorList>
            <person name="Loza-Tavera H."/>
            <person name="Lozano L."/>
            <person name="Cevallos M."/>
            <person name="Maya-Lucas O."/>
            <person name="Garcia-Mena J."/>
            <person name="Hernandez J."/>
        </authorList>
    </citation>
    <scope>NUCLEOTIDE SEQUENCE [LARGE SCALE GENOMIC DNA]</scope>
    <source>
        <strain evidence="2 3">BQ1</strain>
    </source>
</reference>
<dbReference type="RefSeq" id="WP_094438637.1">
    <property type="nucleotide sequence ID" value="NZ_NKDB02000002.1"/>
</dbReference>
<accession>A0A3R7H2A5</accession>
<dbReference type="AlphaFoldDB" id="A0A3R7H2A5"/>
<protein>
    <submittedName>
        <fullName evidence="2">Enoyl-CoA hydratase</fullName>
        <ecNumber evidence="2">4.2.1.17</ecNumber>
    </submittedName>
</protein>
<comment type="similarity">
    <text evidence="1">Belongs to the enoyl-CoA hydratase/isomerase family.</text>
</comment>
<dbReference type="GO" id="GO:0004300">
    <property type="term" value="F:enoyl-CoA hydratase activity"/>
    <property type="evidence" value="ECO:0007669"/>
    <property type="project" value="UniProtKB-EC"/>
</dbReference>
<evidence type="ECO:0000313" key="3">
    <source>
        <dbReference type="Proteomes" id="UP000216225"/>
    </source>
</evidence>
<sequence length="258" mass="27295">MDNTSNSYRIDDMGVARLTIDSGGPLNIISSATALQLAERFRQLAKEQRARVVVIEGSGAKTFVGGADIGELAALKPVSAREFISALHAMCEAARDLPVPSICALPGWCIGVGLELAASCDIRIAAQNAQFVMPEVKIGIPSVIQGAFLGRLVGDGRARWLMLTGEAIDADTALAWGLVAEVVAVDALKAAVDRMALSLADLAPSGMRAQKRVLRTSEAPHLDDAMQHSIEIFGMAYESKDPEVLMRAFLSKKGAAGH</sequence>